<evidence type="ECO:0000313" key="1">
    <source>
        <dbReference type="EMBL" id="QQV92084.1"/>
    </source>
</evidence>
<accession>A0A7U0J5E2</accession>
<gene>
    <name evidence="1" type="ORF">vBKpMFBKp24_011</name>
</gene>
<protein>
    <submittedName>
        <fullName evidence="1">Uncharacterized protein</fullName>
    </submittedName>
</protein>
<name>A0A7U0J5E2_9CAUD</name>
<organism evidence="1 2">
    <name type="scientific">Klebsiella phage vB_KpM_FBKp24</name>
    <dbReference type="NCBI Taxonomy" id="2801834"/>
    <lineage>
        <taxon>Viruses</taxon>
        <taxon>Duplodnaviria</taxon>
        <taxon>Heunggongvirae</taxon>
        <taxon>Uroviricota</taxon>
        <taxon>Caudoviricetes</taxon>
        <taxon>Chimalliviridae</taxon>
        <taxon>Maaswegvirus</taxon>
        <taxon>Maaswegvirus Kp24</taxon>
    </lineage>
</organism>
<evidence type="ECO:0000313" key="2">
    <source>
        <dbReference type="Proteomes" id="UP000596381"/>
    </source>
</evidence>
<dbReference type="EMBL" id="MW394391">
    <property type="protein sequence ID" value="QQV92084.1"/>
    <property type="molecule type" value="Genomic_DNA"/>
</dbReference>
<dbReference type="Proteomes" id="UP000596381">
    <property type="component" value="Segment"/>
</dbReference>
<reference evidence="1 2" key="1">
    <citation type="submission" date="2020-12" db="EMBL/GenBank/DDBJ databases">
        <title>Genomic characterization of four novel bacteriophages infecting Klebsiella pneumoniae.</title>
        <authorList>
            <person name="Estrada Bonilla B."/>
            <person name="Costa A.R."/>
            <person name="van Rossum T."/>
            <person name="Hagedoorn S."/>
            <person name="Wallinga H."/>
            <person name="Xiao M."/>
            <person name="Song W."/>
            <person name="Haas P.-J."/>
            <person name="Nobrega F.L."/>
            <person name="Brouns S.J.J."/>
        </authorList>
    </citation>
    <scope>NUCLEOTIDE SEQUENCE [LARGE SCALE GENOMIC DNA]</scope>
</reference>
<keyword evidence="2" id="KW-1185">Reference proteome</keyword>
<sequence>MAIIIHYIAAPFEQSFSYEGTIDDFLVSVQPIRNLINIDKAGDNLFNVTPSGIAIEFKVPGPALYEKLFNTIKTPDPRIFKIQNNQFAGDTVVDNGVYNYNFSIAGVQAFSCQCFDRRSVDFVLEYIANSQVMFEMFDQFLRSVRQDFPESAAAEPKEVTATPPAEEPVFTLAEDQPTPELPVEVKPRQPLPEKVTPAASNKPKIQQLGILVCRIGGSILEVVVESPYAHRLATTAFVNTLKGYLDENGVISVADNGRRVMGVSLAQASKFEDIIRSAIRDHNAQDDLTIGREDYVPGKEVAGRIYL</sequence>
<proteinExistence type="predicted"/>